<organism evidence="1 2">
    <name type="scientific">Gemmobacter lutimaris</name>
    <dbReference type="NCBI Taxonomy" id="2306023"/>
    <lineage>
        <taxon>Bacteria</taxon>
        <taxon>Pseudomonadati</taxon>
        <taxon>Pseudomonadota</taxon>
        <taxon>Alphaproteobacteria</taxon>
        <taxon>Rhodobacterales</taxon>
        <taxon>Paracoccaceae</taxon>
        <taxon>Gemmobacter</taxon>
    </lineage>
</organism>
<dbReference type="EMBL" id="QXXQ01000024">
    <property type="protein sequence ID" value="RID89779.1"/>
    <property type="molecule type" value="Genomic_DNA"/>
</dbReference>
<evidence type="ECO:0000313" key="2">
    <source>
        <dbReference type="Proteomes" id="UP000266649"/>
    </source>
</evidence>
<dbReference type="Proteomes" id="UP000266649">
    <property type="component" value="Unassembled WGS sequence"/>
</dbReference>
<sequence length="87" mass="9453">MRYSGAEIQERNMEHKDFELTDLELAKINQILRGIARSDYASEGEPVSDLTVTFAFAVPLGRMISVSVSGSPAVDLDDVVLDPAEPG</sequence>
<reference evidence="1 2" key="1">
    <citation type="submission" date="2018-09" db="EMBL/GenBank/DDBJ databases">
        <title>Gemmobacter lutimaris sp. nov., a marine bacterium isolated from tidal flat.</title>
        <authorList>
            <person name="Lee D.W."/>
            <person name="Yoo Y."/>
            <person name="Kim J.-J."/>
            <person name="Kim B.S."/>
        </authorList>
    </citation>
    <scope>NUCLEOTIDE SEQUENCE [LARGE SCALE GENOMIC DNA]</scope>
    <source>
        <strain evidence="1 2">YJ-T1-11</strain>
    </source>
</reference>
<dbReference type="AlphaFoldDB" id="A0A398BH51"/>
<accession>A0A398BH51</accession>
<keyword evidence="2" id="KW-1185">Reference proteome</keyword>
<evidence type="ECO:0000313" key="1">
    <source>
        <dbReference type="EMBL" id="RID89779.1"/>
    </source>
</evidence>
<name>A0A398BH51_9RHOB</name>
<protein>
    <submittedName>
        <fullName evidence="1">Uncharacterized protein</fullName>
    </submittedName>
</protein>
<proteinExistence type="predicted"/>
<gene>
    <name evidence="1" type="ORF">D2N39_21460</name>
</gene>
<comment type="caution">
    <text evidence="1">The sequence shown here is derived from an EMBL/GenBank/DDBJ whole genome shotgun (WGS) entry which is preliminary data.</text>
</comment>